<dbReference type="AlphaFoldDB" id="A0A9W6LMI4"/>
<keyword evidence="1" id="KW-0732">Signal</keyword>
<gene>
    <name evidence="2" type="ORF">PM10SUCC1_04650</name>
</gene>
<accession>A0A9W6LMI4</accession>
<feature type="signal peptide" evidence="1">
    <location>
        <begin position="1"/>
        <end position="18"/>
    </location>
</feature>
<reference evidence="2" key="1">
    <citation type="submission" date="2022-12" db="EMBL/GenBank/DDBJ databases">
        <title>Reference genome sequencing for broad-spectrum identification of bacterial and archaeal isolates by mass spectrometry.</title>
        <authorList>
            <person name="Sekiguchi Y."/>
            <person name="Tourlousse D.M."/>
        </authorList>
    </citation>
    <scope>NUCLEOTIDE SEQUENCE</scope>
    <source>
        <strain evidence="2">10succ1</strain>
    </source>
</reference>
<evidence type="ECO:0000313" key="3">
    <source>
        <dbReference type="Proteomes" id="UP001144471"/>
    </source>
</evidence>
<dbReference type="Proteomes" id="UP001144471">
    <property type="component" value="Unassembled WGS sequence"/>
</dbReference>
<comment type="caution">
    <text evidence="2">The sequence shown here is derived from an EMBL/GenBank/DDBJ whole genome shotgun (WGS) entry which is preliminary data.</text>
</comment>
<feature type="chain" id="PRO_5040741470" evidence="1">
    <location>
        <begin position="19"/>
        <end position="130"/>
    </location>
</feature>
<sequence length="130" mass="15472">MIKKICLLWIFTATLVAAMNGQADYYDYTYTQKDYSETLLEREDEFMDRMSRRLDMSIRPVTNQGGYHEYSYTQKDYSDVLLGGEEYDGINRMSRGQTLQDEKQVIDQAGYYEYLYTQRDYSHVLIEGER</sequence>
<protein>
    <submittedName>
        <fullName evidence="2">Uncharacterized protein</fullName>
    </submittedName>
</protein>
<organism evidence="2 3">
    <name type="scientific">Propionigenium maris DSM 9537</name>
    <dbReference type="NCBI Taxonomy" id="1123000"/>
    <lineage>
        <taxon>Bacteria</taxon>
        <taxon>Fusobacteriati</taxon>
        <taxon>Fusobacteriota</taxon>
        <taxon>Fusobacteriia</taxon>
        <taxon>Fusobacteriales</taxon>
        <taxon>Fusobacteriaceae</taxon>
        <taxon>Propionigenium</taxon>
    </lineage>
</organism>
<evidence type="ECO:0000313" key="2">
    <source>
        <dbReference type="EMBL" id="GLI54950.1"/>
    </source>
</evidence>
<dbReference type="EMBL" id="BSDY01000002">
    <property type="protein sequence ID" value="GLI54950.1"/>
    <property type="molecule type" value="Genomic_DNA"/>
</dbReference>
<evidence type="ECO:0000256" key="1">
    <source>
        <dbReference type="SAM" id="SignalP"/>
    </source>
</evidence>
<proteinExistence type="predicted"/>
<keyword evidence="3" id="KW-1185">Reference proteome</keyword>
<dbReference type="RefSeq" id="WP_281833160.1">
    <property type="nucleotide sequence ID" value="NZ_BSDY01000002.1"/>
</dbReference>
<name>A0A9W6LMI4_9FUSO</name>